<evidence type="ECO:0000259" key="2">
    <source>
        <dbReference type="PROSITE" id="PS50110"/>
    </source>
</evidence>
<dbReference type="Gene3D" id="3.40.50.2300">
    <property type="match status" value="1"/>
</dbReference>
<dbReference type="Proteomes" id="UP001056937">
    <property type="component" value="Chromosome 1"/>
</dbReference>
<dbReference type="RefSeq" id="WP_252165896.1">
    <property type="nucleotide sequence ID" value="NZ_CP084930.1"/>
</dbReference>
<dbReference type="InterPro" id="IPR001789">
    <property type="entry name" value="Sig_transdc_resp-reg_receiver"/>
</dbReference>
<reference evidence="3" key="1">
    <citation type="journal article" date="2022" name="Toxins">
        <title>Genomic Analysis of Sphingopyxis sp. USTB-05 for Biodegrading Cyanobacterial Hepatotoxins.</title>
        <authorList>
            <person name="Liu C."/>
            <person name="Xu Q."/>
            <person name="Zhao Z."/>
            <person name="Zhang H."/>
            <person name="Liu X."/>
            <person name="Yin C."/>
            <person name="Liu Y."/>
            <person name="Yan H."/>
        </authorList>
    </citation>
    <scope>NUCLEOTIDE SEQUENCE</scope>
    <source>
        <strain evidence="3">NBD5</strain>
    </source>
</reference>
<organism evidence="3 4">
    <name type="scientific">Sphingomonas morindae</name>
    <dbReference type="NCBI Taxonomy" id="1541170"/>
    <lineage>
        <taxon>Bacteria</taxon>
        <taxon>Pseudomonadati</taxon>
        <taxon>Pseudomonadota</taxon>
        <taxon>Alphaproteobacteria</taxon>
        <taxon>Sphingomonadales</taxon>
        <taxon>Sphingomonadaceae</taxon>
        <taxon>Sphingomonas</taxon>
    </lineage>
</organism>
<dbReference type="EMBL" id="CP084930">
    <property type="protein sequence ID" value="USI72087.1"/>
    <property type="molecule type" value="Genomic_DNA"/>
</dbReference>
<protein>
    <submittedName>
        <fullName evidence="3">Response regulator</fullName>
    </submittedName>
</protein>
<name>A0ABY4X5C7_9SPHN</name>
<dbReference type="SUPFAM" id="SSF52172">
    <property type="entry name" value="CheY-like"/>
    <property type="match status" value="1"/>
</dbReference>
<keyword evidence="1" id="KW-0597">Phosphoprotein</keyword>
<dbReference type="InterPro" id="IPR011006">
    <property type="entry name" value="CheY-like_superfamily"/>
</dbReference>
<evidence type="ECO:0000256" key="1">
    <source>
        <dbReference type="PROSITE-ProRule" id="PRU00169"/>
    </source>
</evidence>
<dbReference type="SMART" id="SM00448">
    <property type="entry name" value="REC"/>
    <property type="match status" value="1"/>
</dbReference>
<sequence length="132" mass="14210">MVSEGTASGTRVLVVENEYFLAADLASMIDDCGAIVVGPVGTMEQARALVAEKMVDCAVVDINLMDGPDFRLAHYLRDAGIPFVFATGYDNTIIADDFADVPLYQKPVDSKSMVQALLDLHADRGPRDRSGD</sequence>
<accession>A0ABY4X5C7</accession>
<evidence type="ECO:0000313" key="4">
    <source>
        <dbReference type="Proteomes" id="UP001056937"/>
    </source>
</evidence>
<dbReference type="PROSITE" id="PS50110">
    <property type="entry name" value="RESPONSE_REGULATORY"/>
    <property type="match status" value="1"/>
</dbReference>
<keyword evidence="4" id="KW-1185">Reference proteome</keyword>
<proteinExistence type="predicted"/>
<feature type="domain" description="Response regulatory" evidence="2">
    <location>
        <begin position="11"/>
        <end position="121"/>
    </location>
</feature>
<gene>
    <name evidence="3" type="ORF">LHA26_12330</name>
</gene>
<feature type="modified residue" description="4-aspartylphosphate" evidence="1">
    <location>
        <position position="61"/>
    </location>
</feature>
<evidence type="ECO:0000313" key="3">
    <source>
        <dbReference type="EMBL" id="USI72087.1"/>
    </source>
</evidence>